<reference evidence="1 2" key="1">
    <citation type="submission" date="2024-06" db="EMBL/GenBank/DDBJ databases">
        <title>The Natural Products Discovery Center: Release of the First 8490 Sequenced Strains for Exploring Actinobacteria Biosynthetic Diversity.</title>
        <authorList>
            <person name="Kalkreuter E."/>
            <person name="Kautsar S.A."/>
            <person name="Yang D."/>
            <person name="Bader C.D."/>
            <person name="Teijaro C.N."/>
            <person name="Fluegel L."/>
            <person name="Davis C.M."/>
            <person name="Simpson J.R."/>
            <person name="Lauterbach L."/>
            <person name="Steele A.D."/>
            <person name="Gui C."/>
            <person name="Meng S."/>
            <person name="Li G."/>
            <person name="Viehrig K."/>
            <person name="Ye F."/>
            <person name="Su P."/>
            <person name="Kiefer A.F."/>
            <person name="Nichols A."/>
            <person name="Cepeda A.J."/>
            <person name="Yan W."/>
            <person name="Fan B."/>
            <person name="Jiang Y."/>
            <person name="Adhikari A."/>
            <person name="Zheng C.-J."/>
            <person name="Schuster L."/>
            <person name="Cowan T.M."/>
            <person name="Smanski M.J."/>
            <person name="Chevrette M.G."/>
            <person name="De Carvalho L.P.S."/>
            <person name="Shen B."/>
        </authorList>
    </citation>
    <scope>NUCLEOTIDE SEQUENCE [LARGE SCALE GENOMIC DNA]</scope>
    <source>
        <strain evidence="1 2">NPDC001694</strain>
    </source>
</reference>
<protein>
    <submittedName>
        <fullName evidence="1">Uncharacterized protein</fullName>
    </submittedName>
</protein>
<dbReference type="RefSeq" id="WP_351961140.1">
    <property type="nucleotide sequence ID" value="NZ_JBEOZM010000025.1"/>
</dbReference>
<comment type="caution">
    <text evidence="1">The sequence shown here is derived from an EMBL/GenBank/DDBJ whole genome shotgun (WGS) entry which is preliminary data.</text>
</comment>
<name>A0ABV1TS47_9ACTN</name>
<evidence type="ECO:0000313" key="2">
    <source>
        <dbReference type="Proteomes" id="UP001490365"/>
    </source>
</evidence>
<dbReference type="Proteomes" id="UP001490365">
    <property type="component" value="Unassembled WGS sequence"/>
</dbReference>
<accession>A0ABV1TS47</accession>
<sequence length="51" mass="5634">MTSSDGFVPRWDPAEPTEINKQLALLPHPDPATRVGPAELRQLASSFLRGY</sequence>
<proteinExistence type="predicted"/>
<gene>
    <name evidence="1" type="ORF">ABT211_37085</name>
</gene>
<keyword evidence="2" id="KW-1185">Reference proteome</keyword>
<evidence type="ECO:0000313" key="1">
    <source>
        <dbReference type="EMBL" id="MER6272844.1"/>
    </source>
</evidence>
<dbReference type="EMBL" id="JBEOZM010000025">
    <property type="protein sequence ID" value="MER6272844.1"/>
    <property type="molecule type" value="Genomic_DNA"/>
</dbReference>
<organism evidence="1 2">
    <name type="scientific">Streptomyces sp. 900105755</name>
    <dbReference type="NCBI Taxonomy" id="3154389"/>
    <lineage>
        <taxon>Bacteria</taxon>
        <taxon>Bacillati</taxon>
        <taxon>Actinomycetota</taxon>
        <taxon>Actinomycetes</taxon>
        <taxon>Kitasatosporales</taxon>
        <taxon>Streptomycetaceae</taxon>
        <taxon>Streptomyces</taxon>
    </lineage>
</organism>